<dbReference type="InterPro" id="IPR050361">
    <property type="entry name" value="MPP/UQCRC_Complex"/>
</dbReference>
<dbReference type="EMBL" id="MHSW01000006">
    <property type="protein sequence ID" value="OHA52605.1"/>
    <property type="molecule type" value="Genomic_DNA"/>
</dbReference>
<comment type="caution">
    <text evidence="5">The sequence shown here is derived from an EMBL/GenBank/DDBJ whole genome shotgun (WGS) entry which is preliminary data.</text>
</comment>
<accession>A0A1G2PWA7</accession>
<dbReference type="InterPro" id="IPR001431">
    <property type="entry name" value="Pept_M16_Zn_BS"/>
</dbReference>
<dbReference type="PANTHER" id="PTHR11851:SF49">
    <property type="entry name" value="MITOCHONDRIAL-PROCESSING PEPTIDASE SUBUNIT ALPHA"/>
    <property type="match status" value="1"/>
</dbReference>
<protein>
    <recommendedName>
        <fullName evidence="7">Peptidase M16</fullName>
    </recommendedName>
</protein>
<evidence type="ECO:0000259" key="4">
    <source>
        <dbReference type="Pfam" id="PF05193"/>
    </source>
</evidence>
<evidence type="ECO:0000313" key="5">
    <source>
        <dbReference type="EMBL" id="OHA52605.1"/>
    </source>
</evidence>
<reference evidence="5 6" key="1">
    <citation type="journal article" date="2016" name="Nat. Commun.">
        <title>Thousands of microbial genomes shed light on interconnected biogeochemical processes in an aquifer system.</title>
        <authorList>
            <person name="Anantharaman K."/>
            <person name="Brown C.T."/>
            <person name="Hug L.A."/>
            <person name="Sharon I."/>
            <person name="Castelle C.J."/>
            <person name="Probst A.J."/>
            <person name="Thomas B.C."/>
            <person name="Singh A."/>
            <person name="Wilkins M.J."/>
            <person name="Karaoz U."/>
            <person name="Brodie E.L."/>
            <person name="Williams K.H."/>
            <person name="Hubbard S.S."/>
            <person name="Banfield J.F."/>
        </authorList>
    </citation>
    <scope>NUCLEOTIDE SEQUENCE [LARGE SCALE GENOMIC DNA]</scope>
</reference>
<dbReference type="GO" id="GO:0004222">
    <property type="term" value="F:metalloendopeptidase activity"/>
    <property type="evidence" value="ECO:0007669"/>
    <property type="project" value="InterPro"/>
</dbReference>
<dbReference type="InterPro" id="IPR011765">
    <property type="entry name" value="Pept_M16_N"/>
</dbReference>
<comment type="similarity">
    <text evidence="1 2">Belongs to the peptidase M16 family.</text>
</comment>
<dbReference type="GO" id="GO:0006508">
    <property type="term" value="P:proteolysis"/>
    <property type="evidence" value="ECO:0007669"/>
    <property type="project" value="InterPro"/>
</dbReference>
<dbReference type="AlphaFoldDB" id="A0A1G2PWA7"/>
<dbReference type="Pfam" id="PF05193">
    <property type="entry name" value="Peptidase_M16_C"/>
    <property type="match status" value="1"/>
</dbReference>
<dbReference type="PANTHER" id="PTHR11851">
    <property type="entry name" value="METALLOPROTEASE"/>
    <property type="match status" value="1"/>
</dbReference>
<evidence type="ECO:0000256" key="1">
    <source>
        <dbReference type="ARBA" id="ARBA00007261"/>
    </source>
</evidence>
<dbReference type="Gene3D" id="3.30.830.10">
    <property type="entry name" value="Metalloenzyme, LuxS/M16 peptidase-like"/>
    <property type="match status" value="2"/>
</dbReference>
<name>A0A1G2PWA7_9BACT</name>
<evidence type="ECO:0000256" key="2">
    <source>
        <dbReference type="RuleBase" id="RU004447"/>
    </source>
</evidence>
<feature type="domain" description="Peptidase M16 C-terminal" evidence="4">
    <location>
        <begin position="167"/>
        <end position="341"/>
    </location>
</feature>
<dbReference type="SUPFAM" id="SSF63411">
    <property type="entry name" value="LuxS/MPP-like metallohydrolase"/>
    <property type="match status" value="2"/>
</dbReference>
<gene>
    <name evidence="5" type="ORF">A3A97_03715</name>
</gene>
<dbReference type="Proteomes" id="UP000176951">
    <property type="component" value="Unassembled WGS sequence"/>
</dbReference>
<evidence type="ECO:0008006" key="7">
    <source>
        <dbReference type="Google" id="ProtNLM"/>
    </source>
</evidence>
<evidence type="ECO:0000259" key="3">
    <source>
        <dbReference type="Pfam" id="PF00675"/>
    </source>
</evidence>
<dbReference type="GO" id="GO:0046872">
    <property type="term" value="F:metal ion binding"/>
    <property type="evidence" value="ECO:0007669"/>
    <property type="project" value="InterPro"/>
</dbReference>
<dbReference type="InterPro" id="IPR011249">
    <property type="entry name" value="Metalloenz_LuxS/M16"/>
</dbReference>
<dbReference type="Pfam" id="PF00675">
    <property type="entry name" value="Peptidase_M16"/>
    <property type="match status" value="1"/>
</dbReference>
<evidence type="ECO:0000313" key="6">
    <source>
        <dbReference type="Proteomes" id="UP000176951"/>
    </source>
</evidence>
<proteinExistence type="inferred from homology"/>
<dbReference type="PROSITE" id="PS00143">
    <property type="entry name" value="INSULINASE"/>
    <property type="match status" value="1"/>
</dbReference>
<dbReference type="InterPro" id="IPR007863">
    <property type="entry name" value="Peptidase_M16_C"/>
</dbReference>
<organism evidence="5 6">
    <name type="scientific">Candidatus Terrybacteria bacterium RIFCSPLOWO2_01_FULL_40_23</name>
    <dbReference type="NCBI Taxonomy" id="1802366"/>
    <lineage>
        <taxon>Bacteria</taxon>
        <taxon>Candidatus Terryibacteriota</taxon>
    </lineage>
</organism>
<feature type="domain" description="Peptidase M16 N-terminal" evidence="3">
    <location>
        <begin position="14"/>
        <end position="155"/>
    </location>
</feature>
<sequence length="422" mass="47490">MPYKFTKLASGLRVVLAPMKHTRAVTVLVLVAAGSKYELKRVNGISHFLEHLFFKGTKRRPTTEDVAGVLDGVGAEHNAFTSKEHTGYWVKAASEHTDLALDIVSDMLTHPLFSAKEIERERHVIFEELNLYFDTPTRFVEDLYEETMWGDQPAGWYVGGTKESVSRITRKDIISYFKTYYGTLGTVVCVAGDIDPAHTLKQIQKRFAPLPKRVASVKPLVIEDQVKPRVTVSFKDTDQTHIAFGARAFNHRDPRRFALLVLATILGGNMSSRLFLNVRDRMGLAYYVNTQPSLDTDSGYIVSHAGVRNSEVLNAISAIRKEYDLLTRKTVATKELAKAKDYLVGRFLLGLEETDEVASFLATQEILKNHIEKPEDYIQKIRGVSAQDVYSVAQDVFKPQRYNLALIGPHKKGDSIVRILSK</sequence>